<evidence type="ECO:0000256" key="2">
    <source>
        <dbReference type="SAM" id="MobiDB-lite"/>
    </source>
</evidence>
<feature type="compositionally biased region" description="Basic residues" evidence="2">
    <location>
        <begin position="45"/>
        <end position="65"/>
    </location>
</feature>
<dbReference type="PANTHER" id="PTHR33565:SF20">
    <property type="entry name" value="DORMANCY-ASSOCIATED PROTEIN HOMOLOG 4"/>
    <property type="match status" value="1"/>
</dbReference>
<dbReference type="InterPro" id="IPR008406">
    <property type="entry name" value="DRM/ARP"/>
</dbReference>
<dbReference type="KEGG" id="dosa:Os08g0453200"/>
<reference evidence="4" key="4">
    <citation type="journal article" date="2007" name="Genome Res.">
        <title>Curated Genome Annotation of Oryza sativa ssp. japonica and Comparative Genome Analysis with Arabidopsis thaliana.</title>
        <authorList>
            <consortium name="The Rice Annotation Project (RAP)"/>
            <person name="Itoh T."/>
            <person name="Tanaka T."/>
            <person name="Barrero R.A."/>
            <person name="Yamasaki C."/>
            <person name="Fujii Y."/>
            <person name="Hilton P.B."/>
            <person name="Antonio B.A."/>
            <person name="Aono H."/>
            <person name="Apweiler R."/>
            <person name="Bruskiewich R."/>
            <person name="Bureau T."/>
            <person name="Burr F."/>
            <person name="Costa de Oliveira A."/>
            <person name="Fuks G."/>
            <person name="Habara T."/>
            <person name="Haberer G."/>
            <person name="Han B."/>
            <person name="Harada E."/>
            <person name="Hiraki A.T."/>
            <person name="Hirochika H."/>
            <person name="Hoen D."/>
            <person name="Hokari H."/>
            <person name="Hosokawa S."/>
            <person name="Hsing Y."/>
            <person name="Ikawa H."/>
            <person name="Ikeo K."/>
            <person name="Imanishi T."/>
            <person name="Ito Y."/>
            <person name="Jaiswal P."/>
            <person name="Kanno M."/>
            <person name="Kawahara Y."/>
            <person name="Kawamura T."/>
            <person name="Kawashima H."/>
            <person name="Khurana J.P."/>
            <person name="Kikuchi S."/>
            <person name="Komatsu S."/>
            <person name="Koyanagi K.O."/>
            <person name="Kubooka H."/>
            <person name="Lieberherr D."/>
            <person name="Lin Y.C."/>
            <person name="Lonsdale D."/>
            <person name="Matsumoto T."/>
            <person name="Matsuya A."/>
            <person name="McCombie W.R."/>
            <person name="Messing J."/>
            <person name="Miyao A."/>
            <person name="Mulder N."/>
            <person name="Nagamura Y."/>
            <person name="Nam J."/>
            <person name="Namiki N."/>
            <person name="Numa H."/>
            <person name="Nurimoto S."/>
            <person name="O'donovan C."/>
            <person name="Ohyanagi H."/>
            <person name="Okido T."/>
            <person name="Oota S."/>
            <person name="Osato N."/>
            <person name="Palmer L.E."/>
            <person name="Quetier F."/>
            <person name="Raghuvanshi S."/>
            <person name="Saichi N."/>
            <person name="Sakai H."/>
            <person name="Sakai Y."/>
            <person name="Sakata K."/>
            <person name="Sakurai T."/>
            <person name="Sato F."/>
            <person name="Sato Y."/>
            <person name="Schoof H."/>
            <person name="Seki M."/>
            <person name="Shibata M."/>
            <person name="Shimizu Y."/>
            <person name="Shinozaki K."/>
            <person name="Shinso Y."/>
            <person name="Singh N.K."/>
            <person name="Smith-White B."/>
            <person name="Takeda J."/>
            <person name="Tanino M."/>
            <person name="Tatusova T."/>
            <person name="Thongjuea S."/>
            <person name="Todokoro F."/>
            <person name="Tsugane M."/>
            <person name="Tyagi A.K."/>
            <person name="Vanavichit A."/>
            <person name="Wang A."/>
            <person name="Wing R.A."/>
            <person name="Yamaguchi K."/>
            <person name="Yamamoto M."/>
            <person name="Yamamoto N."/>
            <person name="Yu Y."/>
            <person name="Zhang H."/>
            <person name="Zhao Q."/>
            <person name="Higo K."/>
            <person name="Burr B."/>
            <person name="Gojobori T."/>
            <person name="Sasaki T."/>
        </authorList>
    </citation>
    <scope>NUCLEOTIDE SEQUENCE</scope>
</reference>
<dbReference type="PANTHER" id="PTHR33565">
    <property type="entry name" value="DORMANCY-ASSOCIATED PROTEIN 1"/>
    <property type="match status" value="1"/>
</dbReference>
<feature type="region of interest" description="Disordered" evidence="2">
    <location>
        <begin position="1"/>
        <end position="69"/>
    </location>
</feature>
<sequence>MGLLDQLWDETVAGPRPDSGLGKLRNYYAQGGQLEEASPETQDGHRRRAGGRRRRRAEKPHRLRLGGHQFVGPMNYSAIQRGEKVLKNLKKQNNQSSRGISMTKEAS</sequence>
<dbReference type="Pfam" id="PF05564">
    <property type="entry name" value="Auxin_repressed"/>
    <property type="match status" value="1"/>
</dbReference>
<evidence type="ECO:0000313" key="4">
    <source>
        <dbReference type="EMBL" id="BAF23869.1"/>
    </source>
</evidence>
<reference evidence="3" key="1">
    <citation type="submission" date="2001-07" db="EMBL/GenBank/DDBJ databases">
        <title>Oryza sativa nipponbare(GA3) genomic DNA, chromosome 8, BAC clone:OJ1117_F10.</title>
        <authorList>
            <person name="Sasaki T."/>
            <person name="Matsumoto T."/>
            <person name="Yamamoto K."/>
        </authorList>
    </citation>
    <scope>NUCLEOTIDE SEQUENCE</scope>
</reference>
<protein>
    <submittedName>
        <fullName evidence="4">Os08g0453200 protein</fullName>
    </submittedName>
</protein>
<evidence type="ECO:0000256" key="1">
    <source>
        <dbReference type="ARBA" id="ARBA00010502"/>
    </source>
</evidence>
<gene>
    <name evidence="4" type="ordered locus">Os08g0453200</name>
    <name evidence="3" type="ORF">OJ1117_F10.33</name>
</gene>
<reference evidence="4 5" key="2">
    <citation type="journal article" date="2005" name="Nature">
        <title>The map-based sequence of the rice genome.</title>
        <authorList>
            <consortium name="International rice genome sequencing project (IRGSP)"/>
            <person name="Matsumoto T."/>
            <person name="Wu J."/>
            <person name="Kanamori H."/>
            <person name="Katayose Y."/>
            <person name="Fujisawa M."/>
            <person name="Namiki N."/>
            <person name="Mizuno H."/>
            <person name="Yamamoto K."/>
            <person name="Antonio B.A."/>
            <person name="Baba T."/>
            <person name="Sakata K."/>
            <person name="Nagamura Y."/>
            <person name="Aoki H."/>
            <person name="Arikawa K."/>
            <person name="Arita K."/>
            <person name="Bito T."/>
            <person name="Chiden Y."/>
            <person name="Fujitsuka N."/>
            <person name="Fukunaka R."/>
            <person name="Hamada M."/>
            <person name="Harada C."/>
            <person name="Hayashi A."/>
            <person name="Hijishita S."/>
            <person name="Honda M."/>
            <person name="Hosokawa S."/>
            <person name="Ichikawa Y."/>
            <person name="Idonuma A."/>
            <person name="Iijima M."/>
            <person name="Ikeda M."/>
            <person name="Ikeno M."/>
            <person name="Ito K."/>
            <person name="Ito S."/>
            <person name="Ito T."/>
            <person name="Ito Y."/>
            <person name="Ito Y."/>
            <person name="Iwabuchi A."/>
            <person name="Kamiya K."/>
            <person name="Karasawa W."/>
            <person name="Kurita K."/>
            <person name="Katagiri S."/>
            <person name="Kikuta A."/>
            <person name="Kobayashi H."/>
            <person name="Kobayashi N."/>
            <person name="Machita K."/>
            <person name="Maehara T."/>
            <person name="Masukawa M."/>
            <person name="Mizubayashi T."/>
            <person name="Mukai Y."/>
            <person name="Nagasaki H."/>
            <person name="Nagata Y."/>
            <person name="Naito S."/>
            <person name="Nakashima M."/>
            <person name="Nakama Y."/>
            <person name="Nakamichi Y."/>
            <person name="Nakamura M."/>
            <person name="Meguro A."/>
            <person name="Negishi M."/>
            <person name="Ohta I."/>
            <person name="Ohta T."/>
            <person name="Okamoto M."/>
            <person name="Ono N."/>
            <person name="Saji S."/>
            <person name="Sakaguchi M."/>
            <person name="Sakai K."/>
            <person name="Shibata M."/>
            <person name="Shimokawa T."/>
            <person name="Song J."/>
            <person name="Takazaki Y."/>
            <person name="Terasawa K."/>
            <person name="Tsugane M."/>
            <person name="Tsuji K."/>
            <person name="Ueda S."/>
            <person name="Waki K."/>
            <person name="Yamagata H."/>
            <person name="Yamamoto M."/>
            <person name="Yamamoto S."/>
            <person name="Yamane H."/>
            <person name="Yoshiki S."/>
            <person name="Yoshihara R."/>
            <person name="Yukawa K."/>
            <person name="Zhong H."/>
            <person name="Yano M."/>
            <person name="Yuan Q."/>
            <person name="Ouyang S."/>
            <person name="Liu J."/>
            <person name="Jones K.M."/>
            <person name="Gansberger K."/>
            <person name="Moffat K."/>
            <person name="Hill J."/>
            <person name="Bera J."/>
            <person name="Fadrosh D."/>
            <person name="Jin S."/>
            <person name="Johri S."/>
            <person name="Kim M."/>
            <person name="Overton L."/>
            <person name="Reardon M."/>
            <person name="Tsitrin T."/>
            <person name="Vuong H."/>
            <person name="Weaver B."/>
            <person name="Ciecko A."/>
            <person name="Tallon L."/>
            <person name="Jackson J."/>
            <person name="Pai G."/>
            <person name="Aken S.V."/>
            <person name="Utterback T."/>
            <person name="Reidmuller S."/>
            <person name="Feldblyum T."/>
            <person name="Hsiao J."/>
            <person name="Zismann V."/>
            <person name="Iobst S."/>
            <person name="de Vazeille A.R."/>
            <person name="Buell C.R."/>
            <person name="Ying K."/>
            <person name="Li Y."/>
            <person name="Lu T."/>
            <person name="Huang Y."/>
            <person name="Zhao Q."/>
            <person name="Feng Q."/>
            <person name="Zhang L."/>
            <person name="Zhu J."/>
            <person name="Weng Q."/>
            <person name="Mu J."/>
            <person name="Lu Y."/>
            <person name="Fan D."/>
            <person name="Liu Y."/>
            <person name="Guan J."/>
            <person name="Zhang Y."/>
            <person name="Yu S."/>
            <person name="Liu X."/>
            <person name="Zhang Y."/>
            <person name="Hong G."/>
            <person name="Han B."/>
            <person name="Choisne N."/>
            <person name="Demange N."/>
            <person name="Orjeda G."/>
            <person name="Samain S."/>
            <person name="Cattolico L."/>
            <person name="Pelletier E."/>
            <person name="Couloux A."/>
            <person name="Segurens B."/>
            <person name="Wincker P."/>
            <person name="D'Hont A."/>
            <person name="Scarpelli C."/>
            <person name="Weissenbach J."/>
            <person name="Salanoubat M."/>
            <person name="Quetier F."/>
            <person name="Yu Y."/>
            <person name="Kim H.R."/>
            <person name="Rambo T."/>
            <person name="Currie J."/>
            <person name="Collura K."/>
            <person name="Luo M."/>
            <person name="Yang T."/>
            <person name="Ammiraju J.S.S."/>
            <person name="Engler F."/>
            <person name="Soderlund C."/>
            <person name="Wing R.A."/>
            <person name="Palmer L.E."/>
            <person name="de la Bastide M."/>
            <person name="Spiegel L."/>
            <person name="Nascimento L."/>
            <person name="Zutavern T."/>
            <person name="O'Shaughnessy A."/>
            <person name="Dike S."/>
            <person name="Dedhia N."/>
            <person name="Preston R."/>
            <person name="Balija V."/>
            <person name="McCombie W.R."/>
            <person name="Chow T."/>
            <person name="Chen H."/>
            <person name="Chung M."/>
            <person name="Chen C."/>
            <person name="Shaw J."/>
            <person name="Wu H."/>
            <person name="Hsiao K."/>
            <person name="Chao Y."/>
            <person name="Chu M."/>
            <person name="Cheng C."/>
            <person name="Hour A."/>
            <person name="Lee P."/>
            <person name="Lin S."/>
            <person name="Lin Y."/>
            <person name="Liou J."/>
            <person name="Liu S."/>
            <person name="Hsing Y."/>
            <person name="Raghuvanshi S."/>
            <person name="Mohanty A."/>
            <person name="Bharti A.K."/>
            <person name="Gaur A."/>
            <person name="Gupta V."/>
            <person name="Kumar D."/>
            <person name="Ravi V."/>
            <person name="Vij S."/>
            <person name="Kapur A."/>
            <person name="Khurana P."/>
            <person name="Khurana P."/>
            <person name="Khurana J.P."/>
            <person name="Tyagi A.K."/>
            <person name="Gaikwad K."/>
            <person name="Singh A."/>
            <person name="Dalal V."/>
            <person name="Srivastava S."/>
            <person name="Dixit A."/>
            <person name="Pal A.K."/>
            <person name="Ghazi I.A."/>
            <person name="Yadav M."/>
            <person name="Pandit A."/>
            <person name="Bhargava A."/>
            <person name="Sureshbabu K."/>
            <person name="Batra K."/>
            <person name="Sharma T.R."/>
            <person name="Mohapatra T."/>
            <person name="Singh N.K."/>
            <person name="Messing J."/>
            <person name="Nelson A.B."/>
            <person name="Fuks G."/>
            <person name="Kavchok S."/>
            <person name="Keizer G."/>
            <person name="Linton E."/>
            <person name="Llaca V."/>
            <person name="Song R."/>
            <person name="Tanyolac B."/>
            <person name="Young S."/>
            <person name="Ho-Il K."/>
            <person name="Hahn J.H."/>
            <person name="Sangsakoo G."/>
            <person name="Vanavichit A."/>
            <person name="de Mattos Luiz.A.T."/>
            <person name="Zimmer P.D."/>
            <person name="Malone G."/>
            <person name="Dellagostin O."/>
            <person name="de Oliveira A.C."/>
            <person name="Bevan M."/>
            <person name="Bancroft I."/>
            <person name="Minx P."/>
            <person name="Cordum H."/>
            <person name="Wilson R."/>
            <person name="Cheng Z."/>
            <person name="Jin W."/>
            <person name="Jiang J."/>
            <person name="Leong S.A."/>
            <person name="Iwama H."/>
            <person name="Gojobori T."/>
            <person name="Itoh T."/>
            <person name="Niimura Y."/>
            <person name="Fujii Y."/>
            <person name="Habara T."/>
            <person name="Sakai H."/>
            <person name="Sato Y."/>
            <person name="Wilson G."/>
            <person name="Kumar K."/>
            <person name="McCouch S."/>
            <person name="Juretic N."/>
            <person name="Hoen D."/>
            <person name="Wright S."/>
            <person name="Bruskiewich R."/>
            <person name="Bureau T."/>
            <person name="Miyao A."/>
            <person name="Hirochika H."/>
            <person name="Nishikawa T."/>
            <person name="Kadowaki K."/>
            <person name="Sugiura M."/>
            <person name="Burr B."/>
            <person name="Sasaki T."/>
        </authorList>
    </citation>
    <scope>NUCLEOTIDE SEQUENCE [LARGE SCALE GENOMIC DNA]</scope>
    <source>
        <strain evidence="5">cv. Nipponbare</strain>
    </source>
</reference>
<dbReference type="AlphaFoldDB" id="Q0J596"/>
<name>Q0J596_ORYSJ</name>
<reference evidence="5" key="6">
    <citation type="journal article" date="2008" name="Nucleic Acids Res.">
        <title>The rice annotation project database (RAP-DB): 2008 update.</title>
        <authorList>
            <consortium name="The rice annotation project (RAP)"/>
        </authorList>
    </citation>
    <scope>GENOME REANNOTATION</scope>
    <source>
        <strain evidence="5">cv. Nipponbare</strain>
    </source>
</reference>
<evidence type="ECO:0000313" key="5">
    <source>
        <dbReference type="Proteomes" id="UP000000763"/>
    </source>
</evidence>
<comment type="similarity">
    <text evidence="1">Belongs to the DRM1/ARP family.</text>
</comment>
<dbReference type="EMBL" id="AP003871">
    <property type="protein sequence ID" value="BAD08797.1"/>
    <property type="molecule type" value="Genomic_DNA"/>
</dbReference>
<evidence type="ECO:0000313" key="3">
    <source>
        <dbReference type="EMBL" id="BAD08797.1"/>
    </source>
</evidence>
<reference evidence="4" key="5">
    <citation type="journal article" date="2008" name="Nucleic Acids Res.">
        <title>The Rice Annotation Project Database (RAP-DB): 2008 update.</title>
        <authorList>
            <consortium name="The Rice Annotation Project (RAP)"/>
            <person name="Tanaka T."/>
            <person name="Antonio B.A."/>
            <person name="Kikuchi S."/>
            <person name="Matsumoto T."/>
            <person name="Nagamura Y."/>
            <person name="Numa H."/>
            <person name="Sakai H."/>
            <person name="Wu J."/>
            <person name="Itoh T."/>
            <person name="Sasaki T."/>
            <person name="Aono R."/>
            <person name="Fujii Y."/>
            <person name="Habara T."/>
            <person name="Harada E."/>
            <person name="Kanno M."/>
            <person name="Kawahara Y."/>
            <person name="Kawashima H."/>
            <person name="Kubooka H."/>
            <person name="Matsuya A."/>
            <person name="Nakaoka H."/>
            <person name="Saichi N."/>
            <person name="Sanbonmatsu R."/>
            <person name="Sato Y."/>
            <person name="Shinso Y."/>
            <person name="Suzuki M."/>
            <person name="Takeda J."/>
            <person name="Tanino M."/>
            <person name="Todokoro F."/>
            <person name="Yamaguchi K."/>
            <person name="Yamamoto N."/>
            <person name="Yamasaki C."/>
            <person name="Imanishi T."/>
            <person name="Okido T."/>
            <person name="Tada M."/>
            <person name="Ikeo K."/>
            <person name="Tateno Y."/>
            <person name="Gojobori T."/>
            <person name="Lin Y.C."/>
            <person name="Wei F.J."/>
            <person name="Hsing Y.I."/>
            <person name="Zhao Q."/>
            <person name="Han B."/>
            <person name="Kramer M.R."/>
            <person name="McCombie R.W."/>
            <person name="Lonsdale D."/>
            <person name="O'Donovan C.C."/>
            <person name="Whitfield E.J."/>
            <person name="Apweiler R."/>
            <person name="Koyanagi K.O."/>
            <person name="Khurana J.P."/>
            <person name="Raghuvanshi S."/>
            <person name="Singh N.K."/>
            <person name="Tyagi A.K."/>
            <person name="Haberer G."/>
            <person name="Fujisawa M."/>
            <person name="Hosokawa S."/>
            <person name="Ito Y."/>
            <person name="Ikawa H."/>
            <person name="Shibata M."/>
            <person name="Yamamoto M."/>
            <person name="Bruskiewich R.M."/>
            <person name="Hoen D.R."/>
            <person name="Bureau TE."/>
            <person name="Namiki N."/>
            <person name="Ohyanagi H."/>
            <person name="Sakai Y."/>
            <person name="Nobushima S."/>
            <person name="Sakata K."/>
            <person name="Barrero R.A."/>
            <person name="Sato Y."/>
            <person name="Souvorov A."/>
            <person name="Smith-White B."/>
            <person name="Tatusova T."/>
            <person name="An S."/>
            <person name="An G."/>
            <person name="OOta S."/>
            <person name="Fuks G."/>
            <person name="Messing J."/>
            <person name="Christie K.R."/>
            <person name="Lieberherr D."/>
            <person name="Kim H."/>
            <person name="Zuccolo A."/>
            <person name="Wing R.A."/>
            <person name="Nobuta K."/>
            <person name="Green P.J."/>
            <person name="Lu C."/>
            <person name="Meyers BC."/>
            <person name="Chaparro C."/>
            <person name="Piegu B."/>
            <person name="Panaud O."/>
            <person name="Echeverria M."/>
        </authorList>
    </citation>
    <scope>NUCLEOTIDE SEQUENCE</scope>
</reference>
<dbReference type="Proteomes" id="UP000000763">
    <property type="component" value="Chromosome 8"/>
</dbReference>
<reference evidence="4" key="8">
    <citation type="submission" date="2012-08" db="EMBL/GenBank/DDBJ databases">
        <title>The Second Rice Annotation Project Meeting (RAP2).</title>
        <authorList>
            <consortium name="The Rice Annotation Project (RAP)"/>
        </authorList>
    </citation>
    <scope>NUCLEOTIDE SEQUENCE</scope>
</reference>
<reference evidence="4" key="7">
    <citation type="submission" date="2012-08" db="EMBL/GenBank/DDBJ databases">
        <title>Oryza sativa nipponbare(GA3) genomic DNA, chromosome 8.</title>
        <authorList>
            <consortium name="IRGSP(International Rice Genome Sequencing Project)"/>
        </authorList>
    </citation>
    <scope>NUCLEOTIDE SEQUENCE</scope>
</reference>
<accession>Q0J596</accession>
<proteinExistence type="inferred from homology"/>
<organism evidence="4 5">
    <name type="scientific">Oryza sativa subsp. japonica</name>
    <name type="common">Rice</name>
    <dbReference type="NCBI Taxonomy" id="39947"/>
    <lineage>
        <taxon>Eukaryota</taxon>
        <taxon>Viridiplantae</taxon>
        <taxon>Streptophyta</taxon>
        <taxon>Embryophyta</taxon>
        <taxon>Tracheophyta</taxon>
        <taxon>Spermatophyta</taxon>
        <taxon>Magnoliopsida</taxon>
        <taxon>Liliopsida</taxon>
        <taxon>Poales</taxon>
        <taxon>Poaceae</taxon>
        <taxon>BOP clade</taxon>
        <taxon>Oryzoideae</taxon>
        <taxon>Oryzeae</taxon>
        <taxon>Oryzinae</taxon>
        <taxon>Oryza</taxon>
        <taxon>Oryza sativa</taxon>
    </lineage>
</organism>
<dbReference type="EMBL" id="AP008214">
    <property type="protein sequence ID" value="BAF23869.1"/>
    <property type="molecule type" value="Genomic_DNA"/>
</dbReference>
<reference evidence="4" key="3">
    <citation type="journal article" date="2006" name="Nucleic Acids Res.">
        <title>The Rice Annotation Project Database (RAP-DB): hub for Oryza sativa ssp. japonica genome information.</title>
        <authorList>
            <person name="Ohyanagi H."/>
            <person name="Tanaka T."/>
            <person name="Sakai H."/>
            <person name="Shigemoto Y."/>
            <person name="Yamaguchi K."/>
            <person name="Habara T."/>
            <person name="Fujii Y."/>
            <person name="Antonio B.A."/>
            <person name="Nagamura Y."/>
            <person name="Imanishi T."/>
            <person name="Ikeo K."/>
            <person name="Itoh T."/>
            <person name="Gojobori T."/>
            <person name="Sasaki T."/>
        </authorList>
    </citation>
    <scope>NUCLEOTIDE SEQUENCE</scope>
</reference>